<reference evidence="2" key="1">
    <citation type="journal article" date="2022" name="bioRxiv">
        <title>Sequencing and chromosome-scale assembly of the giantPleurodeles waltlgenome.</title>
        <authorList>
            <person name="Brown T."/>
            <person name="Elewa A."/>
            <person name="Iarovenko S."/>
            <person name="Subramanian E."/>
            <person name="Araus A.J."/>
            <person name="Petzold A."/>
            <person name="Susuki M."/>
            <person name="Suzuki K.-i.T."/>
            <person name="Hayashi T."/>
            <person name="Toyoda A."/>
            <person name="Oliveira C."/>
            <person name="Osipova E."/>
            <person name="Leigh N.D."/>
            <person name="Simon A."/>
            <person name="Yun M.H."/>
        </authorList>
    </citation>
    <scope>NUCLEOTIDE SEQUENCE</scope>
    <source>
        <strain evidence="2">20211129_DDA</strain>
        <tissue evidence="2">Liver</tissue>
    </source>
</reference>
<sequence length="82" mass="9049">MNHYSKAFRSTPIMKGPKKKAANQVGTESVLSDDNDLGDDESEGTIHVITIVEPSPGHIRRATRCEVSVDRQTLIMLIDTEP</sequence>
<organism evidence="2 3">
    <name type="scientific">Pleurodeles waltl</name>
    <name type="common">Iberian ribbed newt</name>
    <dbReference type="NCBI Taxonomy" id="8319"/>
    <lineage>
        <taxon>Eukaryota</taxon>
        <taxon>Metazoa</taxon>
        <taxon>Chordata</taxon>
        <taxon>Craniata</taxon>
        <taxon>Vertebrata</taxon>
        <taxon>Euteleostomi</taxon>
        <taxon>Amphibia</taxon>
        <taxon>Batrachia</taxon>
        <taxon>Caudata</taxon>
        <taxon>Salamandroidea</taxon>
        <taxon>Salamandridae</taxon>
        <taxon>Pleurodelinae</taxon>
        <taxon>Pleurodeles</taxon>
    </lineage>
</organism>
<protein>
    <submittedName>
        <fullName evidence="2">Uncharacterized protein</fullName>
    </submittedName>
</protein>
<proteinExistence type="predicted"/>
<name>A0AAV7NFK1_PLEWA</name>
<gene>
    <name evidence="2" type="ORF">NDU88_002159</name>
</gene>
<accession>A0AAV7NFK1</accession>
<dbReference type="EMBL" id="JANPWB010000012">
    <property type="protein sequence ID" value="KAJ1113919.1"/>
    <property type="molecule type" value="Genomic_DNA"/>
</dbReference>
<dbReference type="AlphaFoldDB" id="A0AAV7NFK1"/>
<evidence type="ECO:0000313" key="3">
    <source>
        <dbReference type="Proteomes" id="UP001066276"/>
    </source>
</evidence>
<comment type="caution">
    <text evidence="2">The sequence shown here is derived from an EMBL/GenBank/DDBJ whole genome shotgun (WGS) entry which is preliminary data.</text>
</comment>
<evidence type="ECO:0000256" key="1">
    <source>
        <dbReference type="SAM" id="MobiDB-lite"/>
    </source>
</evidence>
<feature type="region of interest" description="Disordered" evidence="1">
    <location>
        <begin position="1"/>
        <end position="42"/>
    </location>
</feature>
<evidence type="ECO:0000313" key="2">
    <source>
        <dbReference type="EMBL" id="KAJ1113919.1"/>
    </source>
</evidence>
<keyword evidence="3" id="KW-1185">Reference proteome</keyword>
<feature type="compositionally biased region" description="Acidic residues" evidence="1">
    <location>
        <begin position="31"/>
        <end position="42"/>
    </location>
</feature>
<dbReference type="Proteomes" id="UP001066276">
    <property type="component" value="Chromosome 8"/>
</dbReference>